<proteinExistence type="predicted"/>
<accession>A0A8W8KN85</accession>
<reference evidence="1" key="1">
    <citation type="submission" date="2022-08" db="UniProtKB">
        <authorList>
            <consortium name="EnsemblMetazoa"/>
        </authorList>
    </citation>
    <scope>IDENTIFICATION</scope>
    <source>
        <strain evidence="1">05x7-T-G4-1.051#20</strain>
    </source>
</reference>
<dbReference type="Proteomes" id="UP000005408">
    <property type="component" value="Unassembled WGS sequence"/>
</dbReference>
<protein>
    <submittedName>
        <fullName evidence="1">Uncharacterized protein</fullName>
    </submittedName>
</protein>
<dbReference type="EnsemblMetazoa" id="G24333.1">
    <property type="protein sequence ID" value="G24333.1:cds"/>
    <property type="gene ID" value="G24333"/>
</dbReference>
<dbReference type="AlphaFoldDB" id="A0A8W8KN85"/>
<name>A0A8W8KN85_MAGGI</name>
<organism evidence="1 2">
    <name type="scientific">Magallana gigas</name>
    <name type="common">Pacific oyster</name>
    <name type="synonym">Crassostrea gigas</name>
    <dbReference type="NCBI Taxonomy" id="29159"/>
    <lineage>
        <taxon>Eukaryota</taxon>
        <taxon>Metazoa</taxon>
        <taxon>Spiralia</taxon>
        <taxon>Lophotrochozoa</taxon>
        <taxon>Mollusca</taxon>
        <taxon>Bivalvia</taxon>
        <taxon>Autobranchia</taxon>
        <taxon>Pteriomorphia</taxon>
        <taxon>Ostreida</taxon>
        <taxon>Ostreoidea</taxon>
        <taxon>Ostreidae</taxon>
        <taxon>Magallana</taxon>
    </lineage>
</organism>
<keyword evidence="2" id="KW-1185">Reference proteome</keyword>
<evidence type="ECO:0000313" key="1">
    <source>
        <dbReference type="EnsemblMetazoa" id="G24333.1:cds"/>
    </source>
</evidence>
<sequence length="63" mass="7101">MFANVEESQIDKLLDGKDSVSTKRTIKRSVNLFSTFLIENRGSGEFEGLSKQELNENIRHSVG</sequence>
<evidence type="ECO:0000313" key="2">
    <source>
        <dbReference type="Proteomes" id="UP000005408"/>
    </source>
</evidence>